<evidence type="ECO:0000313" key="3">
    <source>
        <dbReference type="EMBL" id="MEQ2441219.1"/>
    </source>
</evidence>
<protein>
    <submittedName>
        <fullName evidence="3">Cupin domain-containing protein</fullName>
    </submittedName>
</protein>
<dbReference type="SUPFAM" id="SSF51182">
    <property type="entry name" value="RmlC-like cupins"/>
    <property type="match status" value="1"/>
</dbReference>
<proteinExistence type="predicted"/>
<accession>A0ABV1E1P1</accession>
<feature type="domain" description="Cupin type-2" evidence="2">
    <location>
        <begin position="44"/>
        <end position="110"/>
    </location>
</feature>
<dbReference type="InterPro" id="IPR013096">
    <property type="entry name" value="Cupin_2"/>
</dbReference>
<dbReference type="PANTHER" id="PTHR35848:SF6">
    <property type="entry name" value="CUPIN TYPE-2 DOMAIN-CONTAINING PROTEIN"/>
    <property type="match status" value="1"/>
</dbReference>
<dbReference type="Proteomes" id="UP001489509">
    <property type="component" value="Unassembled WGS sequence"/>
</dbReference>
<gene>
    <name evidence="3" type="ORF">WMO26_10315</name>
</gene>
<comment type="caution">
    <text evidence="3">The sequence shown here is derived from an EMBL/GenBank/DDBJ whole genome shotgun (WGS) entry which is preliminary data.</text>
</comment>
<dbReference type="InterPro" id="IPR014710">
    <property type="entry name" value="RmlC-like_jellyroll"/>
</dbReference>
<sequence>MLVRNFLECDREWNQSHGSQAKSFSGFVFKEPDFEVPIRFVRFSTYPPGSGVGLHTHGNDQELYIILEGSGVCEVNGEKREVAVGDIIVNPPYGTHALYNTGETNLTMLLLEVYNKA</sequence>
<dbReference type="Pfam" id="PF07883">
    <property type="entry name" value="Cupin_2"/>
    <property type="match status" value="1"/>
</dbReference>
<keyword evidence="4" id="KW-1185">Reference proteome</keyword>
<reference evidence="3 4" key="1">
    <citation type="submission" date="2024-03" db="EMBL/GenBank/DDBJ databases">
        <title>Human intestinal bacterial collection.</title>
        <authorList>
            <person name="Pauvert C."/>
            <person name="Hitch T.C.A."/>
            <person name="Clavel T."/>
        </authorList>
    </citation>
    <scope>NUCLEOTIDE SEQUENCE [LARGE SCALE GENOMIC DNA]</scope>
    <source>
        <strain evidence="3 4">CLA-JM-H44</strain>
    </source>
</reference>
<dbReference type="PANTHER" id="PTHR35848">
    <property type="entry name" value="OXALATE-BINDING PROTEIN"/>
    <property type="match status" value="1"/>
</dbReference>
<dbReference type="EMBL" id="JBBMFD010000019">
    <property type="protein sequence ID" value="MEQ2441219.1"/>
    <property type="molecule type" value="Genomic_DNA"/>
</dbReference>
<dbReference type="Gene3D" id="2.60.120.10">
    <property type="entry name" value="Jelly Rolls"/>
    <property type="match status" value="1"/>
</dbReference>
<evidence type="ECO:0000259" key="2">
    <source>
        <dbReference type="Pfam" id="PF07883"/>
    </source>
</evidence>
<organism evidence="3 4">
    <name type="scientific">Solibaculum intestinale</name>
    <dbReference type="NCBI Taxonomy" id="3133165"/>
    <lineage>
        <taxon>Bacteria</taxon>
        <taxon>Bacillati</taxon>
        <taxon>Bacillota</taxon>
        <taxon>Clostridia</taxon>
        <taxon>Eubacteriales</taxon>
        <taxon>Oscillospiraceae</taxon>
        <taxon>Solibaculum</taxon>
    </lineage>
</organism>
<evidence type="ECO:0000256" key="1">
    <source>
        <dbReference type="ARBA" id="ARBA00022723"/>
    </source>
</evidence>
<name>A0ABV1E1P1_9FIRM</name>
<dbReference type="InterPro" id="IPR051610">
    <property type="entry name" value="GPI/OXD"/>
</dbReference>
<dbReference type="RefSeq" id="WP_349220180.1">
    <property type="nucleotide sequence ID" value="NZ_JBBMFD010000019.1"/>
</dbReference>
<keyword evidence="1" id="KW-0479">Metal-binding</keyword>
<evidence type="ECO:0000313" key="4">
    <source>
        <dbReference type="Proteomes" id="UP001489509"/>
    </source>
</evidence>
<dbReference type="InterPro" id="IPR011051">
    <property type="entry name" value="RmlC_Cupin_sf"/>
</dbReference>